<keyword evidence="2" id="KW-1185">Reference proteome</keyword>
<accession>A0ABQ9X8F1</accession>
<evidence type="ECO:0000313" key="1">
    <source>
        <dbReference type="EMBL" id="KAK2948788.1"/>
    </source>
</evidence>
<organism evidence="1 2">
    <name type="scientific">Blattamonas nauphoetae</name>
    <dbReference type="NCBI Taxonomy" id="2049346"/>
    <lineage>
        <taxon>Eukaryota</taxon>
        <taxon>Metamonada</taxon>
        <taxon>Preaxostyla</taxon>
        <taxon>Oxymonadida</taxon>
        <taxon>Blattamonas</taxon>
    </lineage>
</organism>
<dbReference type="EMBL" id="JARBJD010000169">
    <property type="protein sequence ID" value="KAK2948788.1"/>
    <property type="molecule type" value="Genomic_DNA"/>
</dbReference>
<comment type="caution">
    <text evidence="1">The sequence shown here is derived from an EMBL/GenBank/DDBJ whole genome shotgun (WGS) entry which is preliminary data.</text>
</comment>
<dbReference type="Proteomes" id="UP001281761">
    <property type="component" value="Unassembled WGS sequence"/>
</dbReference>
<gene>
    <name evidence="1" type="ORF">BLNAU_16323</name>
</gene>
<name>A0ABQ9X8F1_9EUKA</name>
<evidence type="ECO:0000313" key="2">
    <source>
        <dbReference type="Proteomes" id="UP001281761"/>
    </source>
</evidence>
<reference evidence="1 2" key="1">
    <citation type="journal article" date="2022" name="bioRxiv">
        <title>Genomics of Preaxostyla Flagellates Illuminates Evolutionary Transitions and the Path Towards Mitochondrial Loss.</title>
        <authorList>
            <person name="Novak L.V.F."/>
            <person name="Treitli S.C."/>
            <person name="Pyrih J."/>
            <person name="Halakuc P."/>
            <person name="Pipaliya S.V."/>
            <person name="Vacek V."/>
            <person name="Brzon O."/>
            <person name="Soukal P."/>
            <person name="Eme L."/>
            <person name="Dacks J.B."/>
            <person name="Karnkowska A."/>
            <person name="Elias M."/>
            <person name="Hampl V."/>
        </authorList>
    </citation>
    <scope>NUCLEOTIDE SEQUENCE [LARGE SCALE GENOMIC DNA]</scope>
    <source>
        <strain evidence="1">NAU3</strain>
        <tissue evidence="1">Gut</tissue>
    </source>
</reference>
<proteinExistence type="predicted"/>
<sequence>MALMPGDSFFGGNKTDSRLCSATVWNVTQSSLTSSIPHCGADRTLILGSKFSYVSNGIDGTIVRRFCHTTRFLAQNTTFLNGLYEEMKFKTPQLLSDISNTFIKCVFNCCTSSSNGGSLSASYTVLPSSIDLTLKDCIFESSKSDQNGGAIAVILDGSNTEECRLTVDIETCHFSNTIARTGEGGSIFFNVHGDSECNGSFKIHNLSEFSDCNSNVGGCIRSSISSKQQISFLLDNCIILSSTAETGGGIAHEVLLSSKSSFTIENSYIYGCYSSCGGSLLFFIHEYLAISIARTQFLFSTSTRS</sequence>
<protein>
    <submittedName>
        <fullName evidence="1">Uncharacterized protein</fullName>
    </submittedName>
</protein>